<dbReference type="Pfam" id="PF02784">
    <property type="entry name" value="Orn_Arg_deC_N"/>
    <property type="match status" value="3"/>
</dbReference>
<evidence type="ECO:0000256" key="3">
    <source>
        <dbReference type="ARBA" id="ARBA00022898"/>
    </source>
</evidence>
<dbReference type="InterPro" id="IPR022653">
    <property type="entry name" value="De-COase2_pyr-phos_BS"/>
</dbReference>
<dbReference type="InterPro" id="IPR002433">
    <property type="entry name" value="Orn_de-COase"/>
</dbReference>
<feature type="domain" description="Orn/DAP/Arg decarboxylase 2 N-terminal" evidence="12">
    <location>
        <begin position="401"/>
        <end position="501"/>
    </location>
</feature>
<dbReference type="InterPro" id="IPR022657">
    <property type="entry name" value="De-COase2_CS"/>
</dbReference>
<dbReference type="CDD" id="cd00622">
    <property type="entry name" value="PLPDE_III_ODC"/>
    <property type="match status" value="1"/>
</dbReference>
<keyword evidence="14" id="KW-1185">Reference proteome</keyword>
<evidence type="ECO:0000256" key="5">
    <source>
        <dbReference type="ARBA" id="ARBA00034115"/>
    </source>
</evidence>
<dbReference type="GO" id="GO:0033387">
    <property type="term" value="P:putrescine biosynthetic process from arginine, via ornithine"/>
    <property type="evidence" value="ECO:0007669"/>
    <property type="project" value="UniProtKB-UniPathway"/>
</dbReference>
<comment type="pathway">
    <text evidence="5">Amine and polyamine biosynthesis; putrescine biosynthesis via L-ornithine pathway; putrescine from L-ornithine: step 1/1.</text>
</comment>
<evidence type="ECO:0000256" key="6">
    <source>
        <dbReference type="ARBA" id="ARBA00034138"/>
    </source>
</evidence>
<evidence type="ECO:0000256" key="2">
    <source>
        <dbReference type="ARBA" id="ARBA00008872"/>
    </source>
</evidence>
<comment type="cofactor">
    <cofactor evidence="1 9">
        <name>pyridoxal 5'-phosphate</name>
        <dbReference type="ChEBI" id="CHEBI:597326"/>
    </cofactor>
</comment>
<evidence type="ECO:0000256" key="10">
    <source>
        <dbReference type="RuleBase" id="RU003737"/>
    </source>
</evidence>
<dbReference type="UniPathway" id="UPA00535">
    <property type="reaction ID" value="UER00288"/>
</dbReference>
<feature type="modified residue" description="N6-(pyridoxal phosphate)lysine" evidence="9">
    <location>
        <position position="66"/>
    </location>
</feature>
<dbReference type="PROSITE" id="PS00879">
    <property type="entry name" value="ODR_DC_2_2"/>
    <property type="match status" value="2"/>
</dbReference>
<dbReference type="SUPFAM" id="SSF50621">
    <property type="entry name" value="Alanine racemase C-terminal domain-like"/>
    <property type="match status" value="2"/>
</dbReference>
<dbReference type="GO" id="GO:0004586">
    <property type="term" value="F:ornithine decarboxylase activity"/>
    <property type="evidence" value="ECO:0007669"/>
    <property type="project" value="UniProtKB-EC"/>
</dbReference>
<dbReference type="EMBL" id="WJXA01000006">
    <property type="protein sequence ID" value="KAF7141530.1"/>
    <property type="molecule type" value="Genomic_DNA"/>
</dbReference>
<protein>
    <recommendedName>
        <fullName evidence="6">ornithine decarboxylase</fullName>
        <ecNumber evidence="6">4.1.1.17</ecNumber>
    </recommendedName>
</protein>
<dbReference type="InterPro" id="IPR022643">
    <property type="entry name" value="De-COase2_C"/>
</dbReference>
<dbReference type="GO" id="GO:0005737">
    <property type="term" value="C:cytoplasm"/>
    <property type="evidence" value="ECO:0007669"/>
    <property type="project" value="TreeGrafter"/>
</dbReference>
<gene>
    <name evidence="13" type="ORF">RHSIM_Rhsim06G0011400</name>
</gene>
<dbReference type="Gene3D" id="2.40.37.10">
    <property type="entry name" value="Lyase, Ornithine Decarboxylase, Chain A, domain 1"/>
    <property type="match status" value="2"/>
</dbReference>
<dbReference type="PRINTS" id="PR01179">
    <property type="entry name" value="ODADCRBXLASE"/>
</dbReference>
<organism evidence="13 14">
    <name type="scientific">Rhododendron simsii</name>
    <name type="common">Sims's rhododendron</name>
    <dbReference type="NCBI Taxonomy" id="118357"/>
    <lineage>
        <taxon>Eukaryota</taxon>
        <taxon>Viridiplantae</taxon>
        <taxon>Streptophyta</taxon>
        <taxon>Embryophyta</taxon>
        <taxon>Tracheophyta</taxon>
        <taxon>Spermatophyta</taxon>
        <taxon>Magnoliopsida</taxon>
        <taxon>eudicotyledons</taxon>
        <taxon>Gunneridae</taxon>
        <taxon>Pentapetalae</taxon>
        <taxon>asterids</taxon>
        <taxon>Ericales</taxon>
        <taxon>Ericaceae</taxon>
        <taxon>Ericoideae</taxon>
        <taxon>Rhodoreae</taxon>
        <taxon>Rhododendron</taxon>
    </lineage>
</organism>
<dbReference type="InterPro" id="IPR029066">
    <property type="entry name" value="PLP-binding_barrel"/>
</dbReference>
<evidence type="ECO:0000256" key="8">
    <source>
        <dbReference type="ARBA" id="ARBA00049127"/>
    </source>
</evidence>
<dbReference type="Proteomes" id="UP000626092">
    <property type="component" value="Unassembled WGS sequence"/>
</dbReference>
<feature type="active site" description="Proton donor" evidence="9">
    <location>
        <position position="643"/>
    </location>
</feature>
<evidence type="ECO:0000256" key="7">
    <source>
        <dbReference type="ARBA" id="ARBA00046672"/>
    </source>
</evidence>
<evidence type="ECO:0000313" key="13">
    <source>
        <dbReference type="EMBL" id="KAF7141530.1"/>
    </source>
</evidence>
<feature type="domain" description="Orn/DAP/Arg decarboxylase 2 N-terminal" evidence="12">
    <location>
        <begin position="45"/>
        <end position="122"/>
    </location>
</feature>
<dbReference type="Pfam" id="PF00278">
    <property type="entry name" value="Orn_DAP_Arg_deC"/>
    <property type="match status" value="1"/>
</dbReference>
<name>A0A834GWA9_RHOSS</name>
<keyword evidence="4" id="KW-0456">Lyase</keyword>
<reference evidence="13" key="1">
    <citation type="submission" date="2019-11" db="EMBL/GenBank/DDBJ databases">
        <authorList>
            <person name="Liu Y."/>
            <person name="Hou J."/>
            <person name="Li T.-Q."/>
            <person name="Guan C.-H."/>
            <person name="Wu X."/>
            <person name="Wu H.-Z."/>
            <person name="Ling F."/>
            <person name="Zhang R."/>
            <person name="Shi X.-G."/>
            <person name="Ren J.-P."/>
            <person name="Chen E.-F."/>
            <person name="Sun J.-M."/>
        </authorList>
    </citation>
    <scope>NUCLEOTIDE SEQUENCE</scope>
    <source>
        <strain evidence="13">Adult_tree_wgs_1</strain>
        <tissue evidence="13">Leaves</tissue>
    </source>
</reference>
<dbReference type="OrthoDB" id="5034579at2759"/>
<keyword evidence="3 9" id="KW-0663">Pyridoxal phosphate</keyword>
<dbReference type="PROSITE" id="PS00878">
    <property type="entry name" value="ODR_DC_2_1"/>
    <property type="match status" value="2"/>
</dbReference>
<dbReference type="InterPro" id="IPR000183">
    <property type="entry name" value="Orn/DAP/Arg_de-COase"/>
</dbReference>
<dbReference type="InterPro" id="IPR009006">
    <property type="entry name" value="Ala_racemase/Decarboxylase_C"/>
</dbReference>
<accession>A0A834GWA9</accession>
<comment type="similarity">
    <text evidence="2 10">Belongs to the Orn/Lys/Arg decarboxylase class-II family.</text>
</comment>
<dbReference type="InterPro" id="IPR022644">
    <property type="entry name" value="De-COase2_N"/>
</dbReference>
<feature type="domain" description="Orn/DAP/Arg decarboxylase 2 N-terminal" evidence="12">
    <location>
        <begin position="158"/>
        <end position="250"/>
    </location>
</feature>
<dbReference type="AlphaFoldDB" id="A0A834GWA9"/>
<evidence type="ECO:0000256" key="4">
    <source>
        <dbReference type="ARBA" id="ARBA00023239"/>
    </source>
</evidence>
<comment type="subunit">
    <text evidence="7">Homodimer. Only the dimer is catalytically active, as the active sites are constructed of residues from both monomers.</text>
</comment>
<dbReference type="PANTHER" id="PTHR11482:SF6">
    <property type="entry name" value="ORNITHINE DECARBOXYLASE 1-RELATED"/>
    <property type="match status" value="1"/>
</dbReference>
<proteinExistence type="inferred from homology"/>
<evidence type="ECO:0000259" key="12">
    <source>
        <dbReference type="Pfam" id="PF02784"/>
    </source>
</evidence>
<dbReference type="EC" id="4.1.1.17" evidence="6"/>
<comment type="caution">
    <text evidence="13">The sequence shown here is derived from an EMBL/GenBank/DDBJ whole genome shotgun (WGS) entry which is preliminary data.</text>
</comment>
<evidence type="ECO:0000313" key="14">
    <source>
        <dbReference type="Proteomes" id="UP000626092"/>
    </source>
</evidence>
<dbReference type="SUPFAM" id="SSF51419">
    <property type="entry name" value="PLP-binding barrel"/>
    <property type="match status" value="2"/>
</dbReference>
<feature type="domain" description="Orn/DAP/Arg decarboxylase 2 C-terminal" evidence="11">
    <location>
        <begin position="38"/>
        <end position="338"/>
    </location>
</feature>
<comment type="catalytic activity">
    <reaction evidence="8">
        <text>L-ornithine + H(+) = putrescine + CO2</text>
        <dbReference type="Rhea" id="RHEA:22964"/>
        <dbReference type="ChEBI" id="CHEBI:15378"/>
        <dbReference type="ChEBI" id="CHEBI:16526"/>
        <dbReference type="ChEBI" id="CHEBI:46911"/>
        <dbReference type="ChEBI" id="CHEBI:326268"/>
        <dbReference type="EC" id="4.1.1.17"/>
    </reaction>
</comment>
<sequence length="700" mass="75015">MGAPGVKGKKVTALPNDGLTDLIRSVVSENQDFKEPFYVLDLGVVTSLMEKWTRSLPTVRPFYAVKCNPNPAFLGAMAALGSGFDCASRAEIEAVLSLGVSPDRIVYANPCKAESHIKYAAAIGSKPRMKGARKARLDRSMALSRRKWRRSFKPPNVQTAKLTVSGVSFHVGSATTNFGAYRAAIAAAKTIFEAASRLGLPKMHVLNIGGGFTAAPHFNEASNVVKSALRQYFKNEPGLTVISEPGRFFAESAFTLATNIIGKRVRGELREYWINDGIYGSMNCILTNHATVNAPFGCILYGGNPARRGMRTYRSTVFGPTCDSLDTVLTGHQLPELQGDTAGRSHGADTNKSLQIIMGAPGMKGKKVTALPKDGLTDLIRSVVSENQDFKEPFYVLNLGVVKSLMEKWTRSLPTVRPFYAVKCNTDPAFLGAMAALGSGFDCASRAEIEAVLSLGVSPDRVIFANPCKIESHIKYAAAVGVKLTTFDSMGEIEKIQEFAPLLQAAQSAKLTVSGVSFHVGSATTNFGAYPSAVAAAKTVFDAASELGLPKMRVLNIGGGFTAGPNFDHAANASAFPLATNIFGKRVRGALREYWINDGVYGSMNCILSNVTLNAPFACTSNHGNPTCQGMKTYRSTVCGPTCATTDTVLRCHQLPGLQVNDRLVFPNMGAYTASVGSNFNGFKAARTTHLVYSNPMINE</sequence>
<dbReference type="PRINTS" id="PR01182">
    <property type="entry name" value="ORNDCRBXLASE"/>
</dbReference>
<evidence type="ECO:0000256" key="9">
    <source>
        <dbReference type="PIRSR" id="PIRSR600183-50"/>
    </source>
</evidence>
<evidence type="ECO:0000259" key="11">
    <source>
        <dbReference type="Pfam" id="PF00278"/>
    </source>
</evidence>
<evidence type="ECO:0000256" key="1">
    <source>
        <dbReference type="ARBA" id="ARBA00001933"/>
    </source>
</evidence>
<dbReference type="Gene3D" id="3.20.20.10">
    <property type="entry name" value="Alanine racemase"/>
    <property type="match status" value="4"/>
</dbReference>
<dbReference type="PANTHER" id="PTHR11482">
    <property type="entry name" value="ARGININE/DIAMINOPIMELATE/ORNITHINE DECARBOXYLASE"/>
    <property type="match status" value="1"/>
</dbReference>